<evidence type="ECO:0000256" key="4">
    <source>
        <dbReference type="PROSITE-ProRule" id="PRU01161"/>
    </source>
</evidence>
<evidence type="ECO:0000256" key="2">
    <source>
        <dbReference type="ARBA" id="ARBA00022963"/>
    </source>
</evidence>
<dbReference type="InterPro" id="IPR002641">
    <property type="entry name" value="PNPLA_dom"/>
</dbReference>
<gene>
    <name evidence="6" type="ORF">JGI24_01729</name>
</gene>
<keyword evidence="2" id="KW-0442">Lipid degradation</keyword>
<reference evidence="6 7" key="1">
    <citation type="submission" date="2015-11" db="EMBL/GenBank/DDBJ databases">
        <authorList>
            <person name="Varghese N."/>
        </authorList>
    </citation>
    <scope>NUCLEOTIDE SEQUENCE [LARGE SCALE GENOMIC DNA]</scope>
    <source>
        <strain evidence="6 7">JGI-24</strain>
    </source>
</reference>
<dbReference type="Proteomes" id="UP000243065">
    <property type="component" value="Unassembled WGS sequence"/>
</dbReference>
<dbReference type="AlphaFoldDB" id="A0A656DBE8"/>
<evidence type="ECO:0000313" key="6">
    <source>
        <dbReference type="EMBL" id="CUT05643.1"/>
    </source>
</evidence>
<feature type="non-terminal residue" evidence="6">
    <location>
        <position position="174"/>
    </location>
</feature>
<dbReference type="EMBL" id="CZVU01000130">
    <property type="protein sequence ID" value="CUT05643.1"/>
    <property type="molecule type" value="Genomic_DNA"/>
</dbReference>
<evidence type="ECO:0000256" key="1">
    <source>
        <dbReference type="ARBA" id="ARBA00022801"/>
    </source>
</evidence>
<dbReference type="Pfam" id="PF01734">
    <property type="entry name" value="Patatin"/>
    <property type="match status" value="1"/>
</dbReference>
<evidence type="ECO:0000256" key="3">
    <source>
        <dbReference type="ARBA" id="ARBA00023098"/>
    </source>
</evidence>
<dbReference type="InterPro" id="IPR016035">
    <property type="entry name" value="Acyl_Trfase/lysoPLipase"/>
</dbReference>
<keyword evidence="3" id="KW-0443">Lipid metabolism</keyword>
<feature type="short sequence motif" description="DGA/G" evidence="4">
    <location>
        <begin position="83"/>
        <end position="85"/>
    </location>
</feature>
<proteinExistence type="predicted"/>
<dbReference type="PROSITE" id="PS51635">
    <property type="entry name" value="PNPLA"/>
    <property type="match status" value="1"/>
</dbReference>
<keyword evidence="1" id="KW-0378">Hydrolase</keyword>
<accession>A0A656DBE8</accession>
<name>A0A656DBE8_KRYT1</name>
<evidence type="ECO:0000313" key="7">
    <source>
        <dbReference type="Proteomes" id="UP000243065"/>
    </source>
</evidence>
<comment type="caution">
    <text evidence="4">Lacks conserved residue(s) required for the propagation of feature annotation.</text>
</comment>
<sequence>MPSYVVSGQSITESLLKIFFKAPFHYVTNYKELKPEFYSVATDLVSGQRIIFSSGNLVYSVRASSTIPLVFQPVFMDSLVLVDGGLISNIPADVARELGCDIVITVDATSPLRSPSEIQLPWNTADQIIGIMMQLSNKFQLEKSDIVLNPNLENITASDFEKAELIIKRGEEIA</sequence>
<feature type="domain" description="PNPLA" evidence="5">
    <location>
        <begin position="1"/>
        <end position="96"/>
    </location>
</feature>
<dbReference type="PANTHER" id="PTHR14226">
    <property type="entry name" value="NEUROPATHY TARGET ESTERASE/SWISS CHEESE D.MELANOGASTER"/>
    <property type="match status" value="1"/>
</dbReference>
<protein>
    <submittedName>
        <fullName evidence="6">Patatin-like phospholipase</fullName>
    </submittedName>
</protein>
<organism evidence="6 7">
    <name type="scientific">Kryptobacter tengchongensis</name>
    <dbReference type="NCBI Taxonomy" id="1643429"/>
    <lineage>
        <taxon>Bacteria</taxon>
        <taxon>Pseudomonadati</taxon>
        <taxon>Candidatus Kryptoniota</taxon>
        <taxon>Candidatus Kryptobacter</taxon>
    </lineage>
</organism>
<evidence type="ECO:0000259" key="5">
    <source>
        <dbReference type="PROSITE" id="PS51635"/>
    </source>
</evidence>
<keyword evidence="7" id="KW-1185">Reference proteome</keyword>
<dbReference type="InterPro" id="IPR050301">
    <property type="entry name" value="NTE"/>
</dbReference>
<dbReference type="RefSeq" id="WP_200753893.1">
    <property type="nucleotide sequence ID" value="NZ_CZVU01000130.1"/>
</dbReference>
<dbReference type="Gene3D" id="3.40.1090.10">
    <property type="entry name" value="Cytosolic phospholipase A2 catalytic domain"/>
    <property type="match status" value="1"/>
</dbReference>
<dbReference type="GO" id="GO:0016042">
    <property type="term" value="P:lipid catabolic process"/>
    <property type="evidence" value="ECO:0007669"/>
    <property type="project" value="UniProtKB-KW"/>
</dbReference>
<dbReference type="GO" id="GO:0016787">
    <property type="term" value="F:hydrolase activity"/>
    <property type="evidence" value="ECO:0007669"/>
    <property type="project" value="UniProtKB-KW"/>
</dbReference>
<dbReference type="PANTHER" id="PTHR14226:SF29">
    <property type="entry name" value="NEUROPATHY TARGET ESTERASE SWS"/>
    <property type="match status" value="1"/>
</dbReference>
<dbReference type="SUPFAM" id="SSF52151">
    <property type="entry name" value="FabD/lysophospholipase-like"/>
    <property type="match status" value="1"/>
</dbReference>